<accession>A0A2T1LEI5</accession>
<comment type="caution">
    <text evidence="1">The sequence shown here is derived from an EMBL/GenBank/DDBJ whole genome shotgun (WGS) entry which is preliminary data.</text>
</comment>
<dbReference type="Proteomes" id="UP000871786">
    <property type="component" value="Unassembled WGS sequence"/>
</dbReference>
<dbReference type="RefSeq" id="WP_001025076.1">
    <property type="nucleotide sequence ID" value="NZ_CABVNE010000030.1"/>
</dbReference>
<sequence>MNIPLDESLQSFLLRQQLVFADVFDPKGVVSGDGQWFSKPYAHHEVSYVFHRFDDLFLLETSDIGKKIGRMGHGLFDTPSAYCHNLPSIFLSGERSITYKSDKKIRIKFCQKCITQAIIDFGFGYFKHDWIQARRCHEHNTPLYRLQLTSYNNALINIKQVMNGELPRNAVEIVDSYQRNNPTFAEHSISRPEFIFPIRAMKCVGEVIGVIILNNIRKLPSFDGLFDIKAWLLLGEDLLLWGKDNLRFMKATLAVENAIVLLSKCDDFNYELQQAVEYVKVIISPRKQFSEIIMVPKFRYCASCLECRTCAAVGEDTENIRDKVDLHFLFQHSTSFKRYVFDNNIILLTGNHVWSPFRVKRDILNEKSA</sequence>
<dbReference type="EMBL" id="DADRWU010000039">
    <property type="protein sequence ID" value="HBA4248447.1"/>
    <property type="molecule type" value="Genomic_DNA"/>
</dbReference>
<reference evidence="1" key="2">
    <citation type="submission" date="2021-03" db="EMBL/GenBank/DDBJ databases">
        <authorList>
            <consortium name="NCBI Pathogen Detection Project"/>
        </authorList>
    </citation>
    <scope>NUCLEOTIDE SEQUENCE</scope>
    <source>
        <strain evidence="1">ST-87-5</strain>
    </source>
</reference>
<dbReference type="AlphaFoldDB" id="A0A2T1LEI5"/>
<gene>
    <name evidence="1" type="ORF">J5U05_003642</name>
</gene>
<organism evidence="1">
    <name type="scientific">Escherichia coli</name>
    <dbReference type="NCBI Taxonomy" id="562"/>
    <lineage>
        <taxon>Bacteria</taxon>
        <taxon>Pseudomonadati</taxon>
        <taxon>Pseudomonadota</taxon>
        <taxon>Gammaproteobacteria</taxon>
        <taxon>Enterobacterales</taxon>
        <taxon>Enterobacteriaceae</taxon>
        <taxon>Escherichia</taxon>
    </lineage>
</organism>
<name>A0A2T1LEI5_ECOLX</name>
<proteinExistence type="predicted"/>
<protein>
    <submittedName>
        <fullName evidence="1">Uncharacterized protein</fullName>
    </submittedName>
</protein>
<reference evidence="1" key="1">
    <citation type="journal article" date="2018" name="Genome Biol.">
        <title>SKESA: strategic k-mer extension for scrupulous assemblies.</title>
        <authorList>
            <person name="Souvorov A."/>
            <person name="Agarwala R."/>
            <person name="Lipman D.J."/>
        </authorList>
    </citation>
    <scope>NUCLEOTIDE SEQUENCE</scope>
    <source>
        <strain evidence="1">ST-87-5</strain>
    </source>
</reference>
<evidence type="ECO:0000313" key="1">
    <source>
        <dbReference type="EMBL" id="HBA4248447.1"/>
    </source>
</evidence>